<gene>
    <name evidence="8" type="primary">Mo00390</name>
    <name evidence="8" type="ORF">E5Q_00390</name>
</gene>
<dbReference type="GO" id="GO:0000978">
    <property type="term" value="F:RNA polymerase II cis-regulatory region sequence-specific DNA binding"/>
    <property type="evidence" value="ECO:0007669"/>
    <property type="project" value="TreeGrafter"/>
</dbReference>
<dbReference type="PANTHER" id="PTHR19818">
    <property type="entry name" value="ZINC FINGER PROTEIN ZIC AND GLI"/>
    <property type="match status" value="1"/>
</dbReference>
<feature type="compositionally biased region" description="Polar residues" evidence="6">
    <location>
        <begin position="683"/>
        <end position="701"/>
    </location>
</feature>
<dbReference type="InParanoid" id="G7DT97"/>
<dbReference type="FunFam" id="3.30.160.60:FF:002343">
    <property type="entry name" value="Zinc finger protein 33A"/>
    <property type="match status" value="1"/>
</dbReference>
<keyword evidence="4" id="KW-0862">Zinc</keyword>
<dbReference type="InterPro" id="IPR036236">
    <property type="entry name" value="Znf_C2H2_sf"/>
</dbReference>
<dbReference type="OrthoDB" id="654211at2759"/>
<dbReference type="EMBL" id="BABT02000025">
    <property type="protein sequence ID" value="GAA93744.1"/>
    <property type="molecule type" value="Genomic_DNA"/>
</dbReference>
<name>G7DT97_MIXOS</name>
<evidence type="ECO:0000256" key="1">
    <source>
        <dbReference type="ARBA" id="ARBA00022723"/>
    </source>
</evidence>
<feature type="compositionally biased region" description="Basic residues" evidence="6">
    <location>
        <begin position="1"/>
        <end position="15"/>
    </location>
</feature>
<evidence type="ECO:0000256" key="5">
    <source>
        <dbReference type="PROSITE-ProRule" id="PRU00042"/>
    </source>
</evidence>
<dbReference type="InterPro" id="IPR013087">
    <property type="entry name" value="Znf_C2H2_type"/>
</dbReference>
<dbReference type="CDD" id="cd22249">
    <property type="entry name" value="UDM1_RNF168_RNF169-like"/>
    <property type="match status" value="1"/>
</dbReference>
<keyword evidence="9" id="KW-1185">Reference proteome</keyword>
<sequence>MVRGRGKFRRGGGRHFTRDLDPRSAQAEAERNKKSAGRWAESDEESGEEEDEEDSEDESGSGEDSEGDSDGLGSAKVTKRGTGDGSDPTASVVLQPARLSEPPSTASARPGPSALKPKANLGNDEDEEEDVAKLRAQRRADKAKKKKKAKPSTGVKFAGDGDEEESEEDADEALARDPSVSMQSNAGLTKSMKLSSIGTAQPGAALSRKEREAQEKKAAKERYWAMHQAGKTDEAKADLARLNRVRAEREEAKLRREAEAEAKQQAVKEKLEASGRGGKRRRAAPQEVMLVSCIVIAVFRDRPGFDAPSSKHAFGCSLRVHSSAHTREPTTDTSPARMSSAAGCDSVDSSRIYNGSSPYSYVTAAHSATRVSPDTSPAARRVFKTPLSSGFILSQRIATLARPVHSRPILVHQLPESTDEPDRARFALAMLSPSAWRSHMAKQNYVQPDLTWGLGRYDQTASLCSQSEEEVRSLCSAPSKPREASHATMSGRSLTPGSHSAFYASADGPKPPSTSRWMLCQGEQDLRLMPYTSHSPVSHGRVSTSNSVVLDQFRRDGCHYEQHDWRAMQSVEQWRREEAGSPNTTWTNVTTNLGDTLTNALEGKYKLHFRSATQMSILSGYTLPDPCSSPPALSSSTNELPVARPEPALPLTMSQNCSKSVTRQMLSRGSSSPHATPRLNFSRYRSSNVRGRLDSSPSRGETSTKELPRLLLNFATNERETITSKVANRDQPSFKPGFVLDDPPSSEMSSPTELQQSYQLPFIAPRVVSNTSQTRLPLTSPDQHLRASQPKSTSPCTRPQPLSVPVSRRKLGRAKAALSMPIRPSDKAVASLRDPEPTTTVSSSRDSFSEAVSESVSEAVGPEAGARRRSPVCLQSGSTCRRVKKTKRSAKQHHMLTKAFACQANGCDAAFARWEHLARHEKMHTKERPFGCDFPGCGKFFSRSDNMMQHLRMHYRNMPGKVTPIGTRSKI</sequence>
<feature type="compositionally biased region" description="Polar residues" evidence="6">
    <location>
        <begin position="837"/>
        <end position="846"/>
    </location>
</feature>
<dbReference type="PROSITE" id="PS00028">
    <property type="entry name" value="ZINC_FINGER_C2H2_1"/>
    <property type="match status" value="2"/>
</dbReference>
<dbReference type="PANTHER" id="PTHR19818:SF139">
    <property type="entry name" value="PAIR-RULE PROTEIN ODD-PAIRED"/>
    <property type="match status" value="1"/>
</dbReference>
<feature type="domain" description="C2H2-type" evidence="7">
    <location>
        <begin position="900"/>
        <end position="929"/>
    </location>
</feature>
<feature type="region of interest" description="Disordered" evidence="6">
    <location>
        <begin position="647"/>
        <end position="709"/>
    </location>
</feature>
<evidence type="ECO:0000256" key="4">
    <source>
        <dbReference type="ARBA" id="ARBA00022833"/>
    </source>
</evidence>
<dbReference type="Pfam" id="PF00096">
    <property type="entry name" value="zf-C2H2"/>
    <property type="match status" value="2"/>
</dbReference>
<dbReference type="GO" id="GO:0000981">
    <property type="term" value="F:DNA-binding transcription factor activity, RNA polymerase II-specific"/>
    <property type="evidence" value="ECO:0007669"/>
    <property type="project" value="TreeGrafter"/>
</dbReference>
<evidence type="ECO:0000313" key="8">
    <source>
        <dbReference type="EMBL" id="GAA93744.1"/>
    </source>
</evidence>
<dbReference type="Pfam" id="PF10252">
    <property type="entry name" value="PP28"/>
    <property type="match status" value="1"/>
</dbReference>
<feature type="compositionally biased region" description="Basic and acidic residues" evidence="6">
    <location>
        <begin position="256"/>
        <end position="273"/>
    </location>
</feature>
<reference evidence="8 9" key="2">
    <citation type="journal article" date="2012" name="Open Biol.">
        <title>Characteristics of nucleosomes and linker DNA regions on the genome of the basidiomycete Mixia osmundae revealed by mono- and dinucleosome mapping.</title>
        <authorList>
            <person name="Nishida H."/>
            <person name="Kondo S."/>
            <person name="Matsumoto T."/>
            <person name="Suzuki Y."/>
            <person name="Yoshikawa H."/>
            <person name="Taylor T.D."/>
            <person name="Sugiyama J."/>
        </authorList>
    </citation>
    <scope>NUCLEOTIDE SEQUENCE [LARGE SCALE GENOMIC DNA]</scope>
    <source>
        <strain evidence="9">CBS 9802 / IAM 14324 / JCM 22182 / KY 12970</strain>
    </source>
</reference>
<feature type="region of interest" description="Disordered" evidence="6">
    <location>
        <begin position="1"/>
        <end position="220"/>
    </location>
</feature>
<accession>G7DT97</accession>
<dbReference type="PROSITE" id="PS50157">
    <property type="entry name" value="ZINC_FINGER_C2H2_2"/>
    <property type="match status" value="2"/>
</dbReference>
<keyword evidence="3 5" id="KW-0863">Zinc-finger</keyword>
<dbReference type="InterPro" id="IPR050329">
    <property type="entry name" value="GLI_C2H2-zinc-finger"/>
</dbReference>
<feature type="region of interest" description="Disordered" evidence="6">
    <location>
        <begin position="773"/>
        <end position="852"/>
    </location>
</feature>
<dbReference type="eggNOG" id="KOG3375">
    <property type="taxonomic scope" value="Eukaryota"/>
</dbReference>
<reference evidence="8 9" key="1">
    <citation type="journal article" date="2011" name="J. Gen. Appl. Microbiol.">
        <title>Draft genome sequencing of the enigmatic basidiomycete Mixia osmundae.</title>
        <authorList>
            <person name="Nishida H."/>
            <person name="Nagatsuka Y."/>
            <person name="Sugiyama J."/>
        </authorList>
    </citation>
    <scope>NUCLEOTIDE SEQUENCE [LARGE SCALE GENOMIC DNA]</scope>
    <source>
        <strain evidence="9">CBS 9802 / IAM 14324 / JCM 22182 / KY 12970</strain>
    </source>
</reference>
<proteinExistence type="predicted"/>
<feature type="compositionally biased region" description="Polar residues" evidence="6">
    <location>
        <begin position="180"/>
        <end position="199"/>
    </location>
</feature>
<evidence type="ECO:0000256" key="2">
    <source>
        <dbReference type="ARBA" id="ARBA00022737"/>
    </source>
</evidence>
<dbReference type="eggNOG" id="KOG1721">
    <property type="taxonomic scope" value="Eukaryota"/>
</dbReference>
<dbReference type="InterPro" id="IPR019380">
    <property type="entry name" value="Casein_kinase_sb_PP28"/>
</dbReference>
<feature type="compositionally biased region" description="Acidic residues" evidence="6">
    <location>
        <begin position="160"/>
        <end position="172"/>
    </location>
</feature>
<keyword evidence="2" id="KW-0677">Repeat</keyword>
<dbReference type="HOGENOM" id="CLU_305448_0_0_1"/>
<dbReference type="SUPFAM" id="SSF57667">
    <property type="entry name" value="beta-beta-alpha zinc fingers"/>
    <property type="match status" value="1"/>
</dbReference>
<evidence type="ECO:0000256" key="3">
    <source>
        <dbReference type="ARBA" id="ARBA00022771"/>
    </source>
</evidence>
<protein>
    <recommendedName>
        <fullName evidence="7">C2H2-type domain-containing protein</fullName>
    </recommendedName>
</protein>
<feature type="compositionally biased region" description="Acidic residues" evidence="6">
    <location>
        <begin position="42"/>
        <end position="69"/>
    </location>
</feature>
<feature type="region of interest" description="Disordered" evidence="6">
    <location>
        <begin position="477"/>
        <end position="498"/>
    </location>
</feature>
<dbReference type="GO" id="GO:0045944">
    <property type="term" value="P:positive regulation of transcription by RNA polymerase II"/>
    <property type="evidence" value="ECO:0007669"/>
    <property type="project" value="UniProtKB-ARBA"/>
</dbReference>
<feature type="compositionally biased region" description="Polar residues" evidence="6">
    <location>
        <begin position="773"/>
        <end position="782"/>
    </location>
</feature>
<feature type="region of interest" description="Disordered" evidence="6">
    <location>
        <begin position="324"/>
        <end position="343"/>
    </location>
</feature>
<dbReference type="RefSeq" id="XP_014571020.1">
    <property type="nucleotide sequence ID" value="XM_014715534.1"/>
</dbReference>
<feature type="compositionally biased region" description="Basic residues" evidence="6">
    <location>
        <begin position="135"/>
        <end position="150"/>
    </location>
</feature>
<dbReference type="Proteomes" id="UP000009131">
    <property type="component" value="Unassembled WGS sequence"/>
</dbReference>
<evidence type="ECO:0000259" key="7">
    <source>
        <dbReference type="PROSITE" id="PS50157"/>
    </source>
</evidence>
<dbReference type="SMART" id="SM00355">
    <property type="entry name" value="ZnF_C2H2"/>
    <property type="match status" value="2"/>
</dbReference>
<feature type="compositionally biased region" description="Basic and acidic residues" evidence="6">
    <location>
        <begin position="16"/>
        <end position="33"/>
    </location>
</feature>
<evidence type="ECO:0000256" key="6">
    <source>
        <dbReference type="SAM" id="MobiDB-lite"/>
    </source>
</evidence>
<organism evidence="8 9">
    <name type="scientific">Mixia osmundae (strain CBS 9802 / IAM 14324 / JCM 22182 / KY 12970)</name>
    <dbReference type="NCBI Taxonomy" id="764103"/>
    <lineage>
        <taxon>Eukaryota</taxon>
        <taxon>Fungi</taxon>
        <taxon>Dikarya</taxon>
        <taxon>Basidiomycota</taxon>
        <taxon>Pucciniomycotina</taxon>
        <taxon>Mixiomycetes</taxon>
        <taxon>Mixiales</taxon>
        <taxon>Mixiaceae</taxon>
        <taxon>Mixia</taxon>
    </lineage>
</organism>
<dbReference type="Gene3D" id="3.30.160.60">
    <property type="entry name" value="Classic Zinc Finger"/>
    <property type="match status" value="2"/>
</dbReference>
<evidence type="ECO:0000313" key="9">
    <source>
        <dbReference type="Proteomes" id="UP000009131"/>
    </source>
</evidence>
<keyword evidence="1" id="KW-0479">Metal-binding</keyword>
<dbReference type="AlphaFoldDB" id="G7DT97"/>
<feature type="domain" description="C2H2-type" evidence="7">
    <location>
        <begin position="930"/>
        <end position="959"/>
    </location>
</feature>
<dbReference type="GO" id="GO:0008270">
    <property type="term" value="F:zinc ion binding"/>
    <property type="evidence" value="ECO:0007669"/>
    <property type="project" value="UniProtKB-KW"/>
</dbReference>
<comment type="caution">
    <text evidence="8">The sequence shown here is derived from an EMBL/GenBank/DDBJ whole genome shotgun (WGS) entry which is preliminary data.</text>
</comment>
<feature type="region of interest" description="Disordered" evidence="6">
    <location>
        <begin position="722"/>
        <end position="754"/>
    </location>
</feature>
<feature type="region of interest" description="Disordered" evidence="6">
    <location>
        <begin position="256"/>
        <end position="283"/>
    </location>
</feature>
<feature type="compositionally biased region" description="Polar residues" evidence="6">
    <location>
        <begin position="487"/>
        <end position="498"/>
    </location>
</feature>
<dbReference type="GO" id="GO:0005634">
    <property type="term" value="C:nucleus"/>
    <property type="evidence" value="ECO:0007669"/>
    <property type="project" value="UniProtKB-ARBA"/>
</dbReference>
<feature type="compositionally biased region" description="Basic and acidic residues" evidence="6">
    <location>
        <begin position="207"/>
        <end position="220"/>
    </location>
</feature>
<feature type="compositionally biased region" description="Polar residues" evidence="6">
    <location>
        <begin position="652"/>
        <end position="674"/>
    </location>
</feature>